<dbReference type="Pfam" id="PF00415">
    <property type="entry name" value="RCC1"/>
    <property type="match status" value="1"/>
</dbReference>
<name>A0A7Y4NST6_9BACT</name>
<keyword evidence="2" id="KW-0677">Repeat</keyword>
<dbReference type="InterPro" id="IPR013783">
    <property type="entry name" value="Ig-like_fold"/>
</dbReference>
<keyword evidence="6" id="KW-1185">Reference proteome</keyword>
<organism evidence="5 6">
    <name type="scientific">Corallococcus exercitus</name>
    <dbReference type="NCBI Taxonomy" id="2316736"/>
    <lineage>
        <taxon>Bacteria</taxon>
        <taxon>Pseudomonadati</taxon>
        <taxon>Myxococcota</taxon>
        <taxon>Myxococcia</taxon>
        <taxon>Myxococcales</taxon>
        <taxon>Cystobacterineae</taxon>
        <taxon>Myxococcaceae</taxon>
        <taxon>Corallococcus</taxon>
    </lineage>
</organism>
<gene>
    <name evidence="5" type="ORF">HMI49_15235</name>
</gene>
<evidence type="ECO:0000313" key="6">
    <source>
        <dbReference type="Proteomes" id="UP000563426"/>
    </source>
</evidence>
<dbReference type="PRINTS" id="PR00633">
    <property type="entry name" value="RCCNDNSATION"/>
</dbReference>
<dbReference type="Pfam" id="PF18911">
    <property type="entry name" value="PKD_4"/>
    <property type="match status" value="1"/>
</dbReference>
<feature type="domain" description="RCC1-like" evidence="4">
    <location>
        <begin position="450"/>
        <end position="652"/>
    </location>
</feature>
<dbReference type="GO" id="GO:0005737">
    <property type="term" value="C:cytoplasm"/>
    <property type="evidence" value="ECO:0007669"/>
    <property type="project" value="TreeGrafter"/>
</dbReference>
<feature type="domain" description="PKD" evidence="3">
    <location>
        <begin position="145"/>
        <end position="233"/>
    </location>
</feature>
<dbReference type="InterPro" id="IPR009091">
    <property type="entry name" value="RCC1/BLIP-II"/>
</dbReference>
<keyword evidence="1" id="KW-0344">Guanine-nucleotide releasing factor</keyword>
<evidence type="ECO:0000259" key="4">
    <source>
        <dbReference type="Pfam" id="PF25390"/>
    </source>
</evidence>
<evidence type="ECO:0000256" key="2">
    <source>
        <dbReference type="ARBA" id="ARBA00022737"/>
    </source>
</evidence>
<dbReference type="SUPFAM" id="SSF50985">
    <property type="entry name" value="RCC1/BLIP-II"/>
    <property type="match status" value="2"/>
</dbReference>
<dbReference type="InterPro" id="IPR058923">
    <property type="entry name" value="RCC1-like_dom"/>
</dbReference>
<sequence>MRAYLQPDRTALNRAPLYLATVLLALAMGCGGTPLPEEDSTGSAQLVSTVAQALSAADVTSVMVTVSAADMPARTSALVKTNSQWSGTLGKLPAGTGRTFSAEAFNSSGGKVYSGTATGITIVARQTTAVAITLQEVTPSAPFENAAPVITSLSAAPGTVEPGGTVVLTASATDANAGDTLTYAWSAPSGSFAQASSLNTSWTAPASAATVPLTLTVTDSKGLRTSVTFNVTVNTGKGDAIVNASFNTWPQVANISATTTALELNESTTVSATASDNDGDSLTYSWAASCSGTWSNATSATAQFTATAMPSSSTCNNCNLTVTVTDSRQSLPVGGQTTGTLSICVGPKKTAVFPPEITETFQSSASTSAGGTVSFRVKAVDPQGSAMSFSWAANTGTPGTPTTSAGTSQLVWTAPACAPTATPPTVTVSVSNALGVSASQSFTVTGLASCIPAASFAGGDAYSAILMQDGTAWSWGWNEYGKLGDGTGTQRTSPVRVLGLSNVTALSAGARHTLALRQDGTVWAWGSAGVGELGNNSATPRSIPGQGPSIGGFIAVAAGGYHSLALRPDGTVWGWGHGTYGQTGSLTTDGFNPVQVSGLSGITAIAAGYYHTLALRQDGTVWALGHNSEGQLGDGTYINRFTAVRVSGLSGITAIAAGGYSSFARRQDGTVWAWGQNNHGQLGDGTSAVRDVPVQVLGVSGVTAISAGASFALALRQDGTVWSWGYNANGQLGDGTTTQHTSAVQVPGLSAVKSIFAGWSHGLALRQDGTVWTWGRNSNGQLGIGTTTDQPSPVQVLAF</sequence>
<comment type="caution">
    <text evidence="5">The sequence shown here is derived from an EMBL/GenBank/DDBJ whole genome shotgun (WGS) entry which is preliminary data.</text>
</comment>
<accession>A0A7Y4NST6</accession>
<dbReference type="GO" id="GO:0005085">
    <property type="term" value="F:guanyl-nucleotide exchange factor activity"/>
    <property type="evidence" value="ECO:0007669"/>
    <property type="project" value="TreeGrafter"/>
</dbReference>
<dbReference type="RefSeq" id="WP_171435615.1">
    <property type="nucleotide sequence ID" value="NZ_JABFJV010000074.1"/>
</dbReference>
<protein>
    <submittedName>
        <fullName evidence="5">Kelch-like protein</fullName>
    </submittedName>
</protein>
<dbReference type="InterPro" id="IPR000408">
    <property type="entry name" value="Reg_chr_condens"/>
</dbReference>
<dbReference type="Proteomes" id="UP000563426">
    <property type="component" value="Unassembled WGS sequence"/>
</dbReference>
<dbReference type="PROSITE" id="PS00626">
    <property type="entry name" value="RCC1_2"/>
    <property type="match status" value="3"/>
</dbReference>
<dbReference type="PANTHER" id="PTHR45982:SF1">
    <property type="entry name" value="REGULATOR OF CHROMOSOME CONDENSATION"/>
    <property type="match status" value="1"/>
</dbReference>
<evidence type="ECO:0000256" key="1">
    <source>
        <dbReference type="ARBA" id="ARBA00022658"/>
    </source>
</evidence>
<dbReference type="AlphaFoldDB" id="A0A7Y4NST6"/>
<dbReference type="PROSITE" id="PS50012">
    <property type="entry name" value="RCC1_3"/>
    <property type="match status" value="7"/>
</dbReference>
<evidence type="ECO:0000259" key="3">
    <source>
        <dbReference type="Pfam" id="PF18911"/>
    </source>
</evidence>
<dbReference type="InterPro" id="IPR000601">
    <property type="entry name" value="PKD_dom"/>
</dbReference>
<proteinExistence type="predicted"/>
<dbReference type="InterPro" id="IPR051553">
    <property type="entry name" value="Ran_GTPase-activating"/>
</dbReference>
<dbReference type="Pfam" id="PF13540">
    <property type="entry name" value="RCC1_2"/>
    <property type="match status" value="1"/>
</dbReference>
<dbReference type="SUPFAM" id="SSF49299">
    <property type="entry name" value="PKD domain"/>
    <property type="match status" value="1"/>
</dbReference>
<evidence type="ECO:0000313" key="5">
    <source>
        <dbReference type="EMBL" id="NOK34553.1"/>
    </source>
</evidence>
<dbReference type="PROSITE" id="PS51257">
    <property type="entry name" value="PROKAR_LIPOPROTEIN"/>
    <property type="match status" value="1"/>
</dbReference>
<dbReference type="PANTHER" id="PTHR45982">
    <property type="entry name" value="REGULATOR OF CHROMOSOME CONDENSATION"/>
    <property type="match status" value="1"/>
</dbReference>
<dbReference type="Pfam" id="PF25390">
    <property type="entry name" value="WD40_RLD"/>
    <property type="match status" value="1"/>
</dbReference>
<dbReference type="EMBL" id="JABFJV010000074">
    <property type="protein sequence ID" value="NOK34553.1"/>
    <property type="molecule type" value="Genomic_DNA"/>
</dbReference>
<dbReference type="Gene3D" id="2.60.40.10">
    <property type="entry name" value="Immunoglobulins"/>
    <property type="match status" value="2"/>
</dbReference>
<dbReference type="Gene3D" id="2.130.10.30">
    <property type="entry name" value="Regulator of chromosome condensation 1/beta-lactamase-inhibitor protein II"/>
    <property type="match status" value="2"/>
</dbReference>
<reference evidence="5 6" key="1">
    <citation type="submission" date="2020-05" db="EMBL/GenBank/DDBJ databases">
        <authorList>
            <person name="Whitworth D."/>
        </authorList>
    </citation>
    <scope>NUCLEOTIDE SEQUENCE [LARGE SCALE GENOMIC DNA]</scope>
    <source>
        <strain evidence="5 6">AB043B</strain>
    </source>
</reference>
<dbReference type="InterPro" id="IPR035986">
    <property type="entry name" value="PKD_dom_sf"/>
</dbReference>